<name>A0A832ULZ6_9ARCH</name>
<comment type="subunit">
    <text evidence="7">Homodimer.</text>
</comment>
<dbReference type="GO" id="GO:0009086">
    <property type="term" value="P:methionine biosynthetic process"/>
    <property type="evidence" value="ECO:0007669"/>
    <property type="project" value="UniProtKB-KW"/>
</dbReference>
<dbReference type="Pfam" id="PF02882">
    <property type="entry name" value="THF_DHG_CYH_C"/>
    <property type="match status" value="1"/>
</dbReference>
<keyword evidence="7" id="KW-0486">Methionine biosynthesis</keyword>
<comment type="catalytic activity">
    <reaction evidence="7">
        <text>(6R)-5,10-methylene-5,6,7,8-tetrahydrofolate + NADP(+) = (6R)-5,10-methenyltetrahydrofolate + NADPH</text>
        <dbReference type="Rhea" id="RHEA:22812"/>
        <dbReference type="ChEBI" id="CHEBI:15636"/>
        <dbReference type="ChEBI" id="CHEBI:57455"/>
        <dbReference type="ChEBI" id="CHEBI:57783"/>
        <dbReference type="ChEBI" id="CHEBI:58349"/>
        <dbReference type="EC" id="1.5.1.5"/>
    </reaction>
</comment>
<keyword evidence="6 7" id="KW-0511">Multifunctional enzyme</keyword>
<dbReference type="EMBL" id="DVAD01000014">
    <property type="protein sequence ID" value="HIJ99653.1"/>
    <property type="molecule type" value="Genomic_DNA"/>
</dbReference>
<evidence type="ECO:0000256" key="5">
    <source>
        <dbReference type="ARBA" id="ARBA00023002"/>
    </source>
</evidence>
<dbReference type="Gene3D" id="3.40.50.720">
    <property type="entry name" value="NAD(P)-binding Rossmann-like Domain"/>
    <property type="match status" value="1"/>
</dbReference>
<accession>A0A832ULZ6</accession>
<dbReference type="CDD" id="cd01080">
    <property type="entry name" value="NAD_bind_m-THF_DH_Cyclohyd"/>
    <property type="match status" value="1"/>
</dbReference>
<dbReference type="GO" id="GO:0004488">
    <property type="term" value="F:methylenetetrahydrofolate dehydrogenase (NADP+) activity"/>
    <property type="evidence" value="ECO:0007669"/>
    <property type="project" value="UniProtKB-UniRule"/>
</dbReference>
<dbReference type="UniPathway" id="UPA00193"/>
<evidence type="ECO:0000259" key="9">
    <source>
        <dbReference type="Pfam" id="PF02882"/>
    </source>
</evidence>
<dbReference type="HAMAP" id="MF_01576">
    <property type="entry name" value="THF_DHG_CYH"/>
    <property type="match status" value="1"/>
</dbReference>
<reference evidence="10 11" key="1">
    <citation type="journal article" name="Nat. Commun.">
        <title>Undinarchaeota illuminate DPANN phylogeny and the impact of gene transfer on archaeal evolution.</title>
        <authorList>
            <person name="Dombrowski N."/>
            <person name="Williams T.A."/>
            <person name="Sun J."/>
            <person name="Woodcroft B.J."/>
            <person name="Lee J.H."/>
            <person name="Minh B.Q."/>
            <person name="Rinke C."/>
            <person name="Spang A."/>
        </authorList>
    </citation>
    <scope>NUCLEOTIDE SEQUENCE [LARGE SCALE GENOMIC DNA]</scope>
    <source>
        <strain evidence="10">MAG_bin17</strain>
    </source>
</reference>
<dbReference type="InterPro" id="IPR000672">
    <property type="entry name" value="THF_DH/CycHdrlase"/>
</dbReference>
<dbReference type="GO" id="GO:0000105">
    <property type="term" value="P:L-histidine biosynthetic process"/>
    <property type="evidence" value="ECO:0007669"/>
    <property type="project" value="UniProtKB-KW"/>
</dbReference>
<dbReference type="GO" id="GO:0005829">
    <property type="term" value="C:cytosol"/>
    <property type="evidence" value="ECO:0007669"/>
    <property type="project" value="TreeGrafter"/>
</dbReference>
<evidence type="ECO:0000313" key="11">
    <source>
        <dbReference type="Proteomes" id="UP000604391"/>
    </source>
</evidence>
<feature type="domain" description="Tetrahydrofolate dehydrogenase/cyclohydrolase NAD(P)-binding" evidence="9">
    <location>
        <begin position="136"/>
        <end position="273"/>
    </location>
</feature>
<feature type="binding site" evidence="7">
    <location>
        <begin position="162"/>
        <end position="164"/>
    </location>
    <ligand>
        <name>NADP(+)</name>
        <dbReference type="ChEBI" id="CHEBI:58349"/>
    </ligand>
</feature>
<comment type="pathway">
    <text evidence="1 7">One-carbon metabolism; tetrahydrofolate interconversion.</text>
</comment>
<dbReference type="SUPFAM" id="SSF51735">
    <property type="entry name" value="NAD(P)-binding Rossmann-fold domains"/>
    <property type="match status" value="1"/>
</dbReference>
<feature type="binding site" evidence="7">
    <location>
        <position position="228"/>
    </location>
    <ligand>
        <name>NADP(+)</name>
        <dbReference type="ChEBI" id="CHEBI:58349"/>
    </ligand>
</feature>
<dbReference type="PANTHER" id="PTHR48099:SF5">
    <property type="entry name" value="C-1-TETRAHYDROFOLATE SYNTHASE, CYTOPLASMIC"/>
    <property type="match status" value="1"/>
</dbReference>
<comment type="catalytic activity">
    <reaction evidence="7">
        <text>(6R)-5,10-methenyltetrahydrofolate + H2O = (6R)-10-formyltetrahydrofolate + H(+)</text>
        <dbReference type="Rhea" id="RHEA:23700"/>
        <dbReference type="ChEBI" id="CHEBI:15377"/>
        <dbReference type="ChEBI" id="CHEBI:15378"/>
        <dbReference type="ChEBI" id="CHEBI:57455"/>
        <dbReference type="ChEBI" id="CHEBI:195366"/>
        <dbReference type="EC" id="3.5.4.9"/>
    </reaction>
</comment>
<keyword evidence="5 7" id="KW-0560">Oxidoreductase</keyword>
<comment type="similarity">
    <text evidence="7">Belongs to the tetrahydrofolate dehydrogenase/cyclohydrolase family.</text>
</comment>
<protein>
    <recommendedName>
        <fullName evidence="7">Bifunctional protein FolD</fullName>
    </recommendedName>
    <domain>
        <recommendedName>
            <fullName evidence="7">Methylenetetrahydrofolate dehydrogenase</fullName>
            <ecNumber evidence="7">1.5.1.5</ecNumber>
        </recommendedName>
    </domain>
    <domain>
        <recommendedName>
            <fullName evidence="7">Methenyltetrahydrofolate cyclohydrolase</fullName>
            <ecNumber evidence="7">3.5.4.9</ecNumber>
        </recommendedName>
    </domain>
</protein>
<organism evidence="10 11">
    <name type="scientific">Candidatus Undinarchaeum marinum</name>
    <dbReference type="NCBI Taxonomy" id="2756141"/>
    <lineage>
        <taxon>Archaea</taxon>
        <taxon>Candidatus Undinarchaeota</taxon>
        <taxon>Candidatus Undinarchaeia</taxon>
        <taxon>Candidatus Undinarchaeales</taxon>
        <taxon>Candidatus Undinarchaeaceae</taxon>
        <taxon>Candidatus Undinarchaeum</taxon>
    </lineage>
</organism>
<dbReference type="Gene3D" id="3.40.50.10860">
    <property type="entry name" value="Leucine Dehydrogenase, chain A, domain 1"/>
    <property type="match status" value="1"/>
</dbReference>
<dbReference type="PRINTS" id="PR00085">
    <property type="entry name" value="THFDHDRGNASE"/>
</dbReference>
<comment type="caution">
    <text evidence="10">The sequence shown here is derived from an EMBL/GenBank/DDBJ whole genome shotgun (WGS) entry which is preliminary data.</text>
</comment>
<keyword evidence="7" id="KW-0368">Histidine biosynthesis</keyword>
<dbReference type="AlphaFoldDB" id="A0A832ULZ6"/>
<dbReference type="SUPFAM" id="SSF53223">
    <property type="entry name" value="Aminoacid dehydrogenase-like, N-terminal domain"/>
    <property type="match status" value="1"/>
</dbReference>
<dbReference type="EC" id="1.5.1.5" evidence="7"/>
<evidence type="ECO:0000256" key="1">
    <source>
        <dbReference type="ARBA" id="ARBA00004777"/>
    </source>
</evidence>
<gene>
    <name evidence="7" type="primary">folD</name>
    <name evidence="10" type="ORF">H1011_02415</name>
</gene>
<dbReference type="Proteomes" id="UP000604391">
    <property type="component" value="Unassembled WGS sequence"/>
</dbReference>
<dbReference type="InterPro" id="IPR036291">
    <property type="entry name" value="NAD(P)-bd_dom_sf"/>
</dbReference>
<keyword evidence="7" id="KW-0028">Amino-acid biosynthesis</keyword>
<dbReference type="GO" id="GO:0004477">
    <property type="term" value="F:methenyltetrahydrofolate cyclohydrolase activity"/>
    <property type="evidence" value="ECO:0007669"/>
    <property type="project" value="UniProtKB-UniRule"/>
</dbReference>
<dbReference type="Pfam" id="PF00763">
    <property type="entry name" value="THF_DHG_CYH"/>
    <property type="match status" value="1"/>
</dbReference>
<keyword evidence="11" id="KW-1185">Reference proteome</keyword>
<evidence type="ECO:0000256" key="7">
    <source>
        <dbReference type="HAMAP-Rule" id="MF_01576"/>
    </source>
</evidence>
<evidence type="ECO:0000259" key="8">
    <source>
        <dbReference type="Pfam" id="PF00763"/>
    </source>
</evidence>
<keyword evidence="3 7" id="KW-0378">Hydrolase</keyword>
<evidence type="ECO:0000256" key="2">
    <source>
        <dbReference type="ARBA" id="ARBA00022563"/>
    </source>
</evidence>
<dbReference type="EC" id="3.5.4.9" evidence="7"/>
<dbReference type="PANTHER" id="PTHR48099">
    <property type="entry name" value="C-1-TETRAHYDROFOLATE SYNTHASE, CYTOPLASMIC-RELATED"/>
    <property type="match status" value="1"/>
</dbReference>
<dbReference type="InterPro" id="IPR020630">
    <property type="entry name" value="THF_DH/CycHdrlase_cat_dom"/>
</dbReference>
<evidence type="ECO:0000256" key="3">
    <source>
        <dbReference type="ARBA" id="ARBA00022801"/>
    </source>
</evidence>
<dbReference type="GO" id="GO:0035999">
    <property type="term" value="P:tetrahydrofolate interconversion"/>
    <property type="evidence" value="ECO:0007669"/>
    <property type="project" value="UniProtKB-UniRule"/>
</dbReference>
<evidence type="ECO:0000313" key="10">
    <source>
        <dbReference type="EMBL" id="HIJ99653.1"/>
    </source>
</evidence>
<keyword evidence="4 7" id="KW-0521">NADP</keyword>
<comment type="function">
    <text evidence="7">Catalyzes the oxidation of 5,10-methylenetetrahydrofolate to 5,10-methenyltetrahydrofolate and then the hydrolysis of 5,10-methenyltetrahydrofolate to 10-formyltetrahydrofolate.</text>
</comment>
<sequence length="276" mass="28889">MPAQLIDGQQIAKDKYIALQLAIDKLDFQPGIATIVTEDNAASKLYASKRGEIAKSIGMYSEVHDLGGSSKDEDIIRLISDLNKDVKIHGIIVQMPLPKNSDITAILGSLNPKKDADGMHPSNLGNLFLGTPLIIPAASKAILELINSTGISLPGTKVTVIGNGLASGKPTAILLQNKGAVVTVCNSKTKNLKSHTLDADIVIASVGKAKILTEDMIKEGAIIIDAGINIIDGKLVGDIDFKGVSKKAAYITQVPGGLGPVTSASLLENVIFLATH</sequence>
<keyword evidence="2 7" id="KW-0554">One-carbon metabolism</keyword>
<dbReference type="InterPro" id="IPR020631">
    <property type="entry name" value="THF_DH/CycHdrlase_NAD-bd_dom"/>
</dbReference>
<evidence type="ECO:0000256" key="4">
    <source>
        <dbReference type="ARBA" id="ARBA00022857"/>
    </source>
</evidence>
<keyword evidence="7" id="KW-0658">Purine biosynthesis</keyword>
<comment type="caution">
    <text evidence="7">Lacks conserved residue(s) required for the propagation of feature annotation.</text>
</comment>
<proteinExistence type="inferred from homology"/>
<dbReference type="GO" id="GO:0006164">
    <property type="term" value="P:purine nucleotide biosynthetic process"/>
    <property type="evidence" value="ECO:0007669"/>
    <property type="project" value="UniProtKB-KW"/>
</dbReference>
<dbReference type="InterPro" id="IPR046346">
    <property type="entry name" value="Aminoacid_DH-like_N_sf"/>
</dbReference>
<evidence type="ECO:0000256" key="6">
    <source>
        <dbReference type="ARBA" id="ARBA00023268"/>
    </source>
</evidence>
<feature type="domain" description="Tetrahydrofolate dehydrogenase/cyclohydrolase catalytic" evidence="8">
    <location>
        <begin position="6"/>
        <end position="117"/>
    </location>
</feature>